<dbReference type="Proteomes" id="UP000245845">
    <property type="component" value="Unassembled WGS sequence"/>
</dbReference>
<comment type="caution">
    <text evidence="1">The sequence shown here is derived from an EMBL/GenBank/DDBJ whole genome shotgun (WGS) entry which is preliminary data.</text>
</comment>
<keyword evidence="2" id="KW-1185">Reference proteome</keyword>
<evidence type="ECO:0000313" key="1">
    <source>
        <dbReference type="EMBL" id="PWJ20678.1"/>
    </source>
</evidence>
<dbReference type="AlphaFoldDB" id="A0A2Y9BP51"/>
<dbReference type="InterPro" id="IPR043519">
    <property type="entry name" value="NT_sf"/>
</dbReference>
<dbReference type="PANTHER" id="PTHR34822:SF1">
    <property type="entry name" value="GRPB FAMILY PROTEIN"/>
    <property type="match status" value="1"/>
</dbReference>
<name>A0A2Y9BP51_9FIRM</name>
<protein>
    <submittedName>
        <fullName evidence="1">GrpB-like predicted nucleotidyltransferase (UPF0157 family)</fullName>
    </submittedName>
</protein>
<dbReference type="SUPFAM" id="SSF81301">
    <property type="entry name" value="Nucleotidyltransferase"/>
    <property type="match status" value="1"/>
</dbReference>
<dbReference type="GO" id="GO:0016740">
    <property type="term" value="F:transferase activity"/>
    <property type="evidence" value="ECO:0007669"/>
    <property type="project" value="UniProtKB-KW"/>
</dbReference>
<dbReference type="OrthoDB" id="9813917at2"/>
<proteinExistence type="predicted"/>
<dbReference type="InterPro" id="IPR007344">
    <property type="entry name" value="GrpB/CoaE"/>
</dbReference>
<dbReference type="RefSeq" id="WP_109733841.1">
    <property type="nucleotide sequence ID" value="NZ_BAAACK010000012.1"/>
</dbReference>
<evidence type="ECO:0000313" key="2">
    <source>
        <dbReference type="Proteomes" id="UP000245845"/>
    </source>
</evidence>
<dbReference type="Gene3D" id="3.30.460.10">
    <property type="entry name" value="Beta Polymerase, domain 2"/>
    <property type="match status" value="1"/>
</dbReference>
<gene>
    <name evidence="1" type="ORF">A8806_12264</name>
</gene>
<accession>A0A2Y9BP51</accession>
<dbReference type="EMBL" id="QGDL01000022">
    <property type="protein sequence ID" value="PWJ20678.1"/>
    <property type="molecule type" value="Genomic_DNA"/>
</dbReference>
<keyword evidence="1" id="KW-0808">Transferase</keyword>
<sequence>MKKLEEMSLEELWQLFPIYLTEHKHVWRSWYEEEQALLRERLPEPQVRRISHAGSTAIETIWAKPIVDIIVETEEDSDWQNISSILESIGYRCMSRTDKRLSFNKGYTENGFADKVYHLHLRYFGDNDELYFRDYLKEHQEIAKEYEELKLELWKIYEHNRDAYTDKKTAFVKKYTGAAKSAYKGRYS</sequence>
<dbReference type="Pfam" id="PF04229">
    <property type="entry name" value="GrpB"/>
    <property type="match status" value="1"/>
</dbReference>
<dbReference type="PANTHER" id="PTHR34822">
    <property type="entry name" value="GRPB DOMAIN PROTEIN (AFU_ORTHOLOGUE AFUA_1G01530)"/>
    <property type="match status" value="1"/>
</dbReference>
<reference evidence="1 2" key="1">
    <citation type="submission" date="2018-05" db="EMBL/GenBank/DDBJ databases">
        <title>The Hungate 1000. A catalogue of reference genomes from the rumen microbiome.</title>
        <authorList>
            <person name="Kelly W."/>
        </authorList>
    </citation>
    <scope>NUCLEOTIDE SEQUENCE [LARGE SCALE GENOMIC DNA]</scope>
    <source>
        <strain evidence="1 2">NLAE-zl-C242</strain>
    </source>
</reference>
<organism evidence="1 2">
    <name type="scientific">Faecalicatena orotica</name>
    <dbReference type="NCBI Taxonomy" id="1544"/>
    <lineage>
        <taxon>Bacteria</taxon>
        <taxon>Bacillati</taxon>
        <taxon>Bacillota</taxon>
        <taxon>Clostridia</taxon>
        <taxon>Lachnospirales</taxon>
        <taxon>Lachnospiraceae</taxon>
        <taxon>Faecalicatena</taxon>
    </lineage>
</organism>